<dbReference type="Pfam" id="PF00282">
    <property type="entry name" value="Pyridoxal_deC"/>
    <property type="match status" value="1"/>
</dbReference>
<gene>
    <name evidence="6" type="ORF">UFOPK2237_00479</name>
</gene>
<dbReference type="Gene3D" id="3.90.1150.170">
    <property type="match status" value="2"/>
</dbReference>
<dbReference type="GO" id="GO:0005737">
    <property type="term" value="C:cytoplasm"/>
    <property type="evidence" value="ECO:0007669"/>
    <property type="project" value="TreeGrafter"/>
</dbReference>
<dbReference type="InterPro" id="IPR015421">
    <property type="entry name" value="PyrdxlP-dep_Trfase_major"/>
</dbReference>
<keyword evidence="3" id="KW-0210">Decarboxylase</keyword>
<dbReference type="EMBL" id="CAEZWI010000042">
    <property type="protein sequence ID" value="CAB4650480.1"/>
    <property type="molecule type" value="Genomic_DNA"/>
</dbReference>
<protein>
    <submittedName>
        <fullName evidence="6">Unannotated protein</fullName>
    </submittedName>
</protein>
<dbReference type="AlphaFoldDB" id="A0A6J6KL01"/>
<dbReference type="SUPFAM" id="SSF53383">
    <property type="entry name" value="PLP-dependent transferases"/>
    <property type="match status" value="1"/>
</dbReference>
<organism evidence="6">
    <name type="scientific">freshwater metagenome</name>
    <dbReference type="NCBI Taxonomy" id="449393"/>
    <lineage>
        <taxon>unclassified sequences</taxon>
        <taxon>metagenomes</taxon>
        <taxon>ecological metagenomes</taxon>
    </lineage>
</organism>
<comment type="cofactor">
    <cofactor evidence="1">
        <name>pyridoxal 5'-phosphate</name>
        <dbReference type="ChEBI" id="CHEBI:597326"/>
    </cofactor>
</comment>
<dbReference type="InterPro" id="IPR015424">
    <property type="entry name" value="PyrdxlP-dep_Trfase"/>
</dbReference>
<dbReference type="Gene3D" id="3.40.640.10">
    <property type="entry name" value="Type I PLP-dependent aspartate aminotransferase-like (Major domain)"/>
    <property type="match status" value="1"/>
</dbReference>
<evidence type="ECO:0000256" key="4">
    <source>
        <dbReference type="ARBA" id="ARBA00022898"/>
    </source>
</evidence>
<dbReference type="GO" id="GO:0016831">
    <property type="term" value="F:carboxy-lyase activity"/>
    <property type="evidence" value="ECO:0007669"/>
    <property type="project" value="UniProtKB-KW"/>
</dbReference>
<keyword evidence="4" id="KW-0663">Pyridoxal phosphate</keyword>
<dbReference type="PANTHER" id="PTHR45677">
    <property type="entry name" value="GLUTAMATE DECARBOXYLASE-RELATED"/>
    <property type="match status" value="1"/>
</dbReference>
<sequence length="399" mass="42984">MNSEDFQPNEQLLLRAVELLTSPENFTSTAPLPAKLPEMGIGSMDALSAMFDDVLAKSRDLGAPGFFAHMDPPTPAITWAMHLWTASRNQNLLHPDTAPRARELEKLAVDWIAPWFGMSGGHMTPGSTVANLTAIWAARESGCRVVVSGTGAHLSIRKSAHLLGMEHRIIDDWSNTGDLMDAVAVITAGTTSTGEIEPLDAASEAHWRHIDAAWSGPLRLSERHRHLLDGIESADSIAISAHKWLFQPKESAFILFADHETAHKSISIEGAYLAVPNIGVLGSHGTIAAPLIAMLLAFGREGIASMIDNSMTLADELAALVMAHADLELRSAPNCGVLCWRHKSVSVDDIKRHLPDDVMVSSTTINGEPWLRSVAANPNANPAKVVAGVLQAAEKSRRQ</sequence>
<keyword evidence="5" id="KW-0456">Lyase</keyword>
<comment type="similarity">
    <text evidence="2">Belongs to the group II decarboxylase family.</text>
</comment>
<evidence type="ECO:0000256" key="3">
    <source>
        <dbReference type="ARBA" id="ARBA00022793"/>
    </source>
</evidence>
<dbReference type="GO" id="GO:0030170">
    <property type="term" value="F:pyridoxal phosphate binding"/>
    <property type="evidence" value="ECO:0007669"/>
    <property type="project" value="InterPro"/>
</dbReference>
<dbReference type="InterPro" id="IPR002129">
    <property type="entry name" value="PyrdxlP-dep_de-COase"/>
</dbReference>
<dbReference type="PANTHER" id="PTHR45677:SF8">
    <property type="entry name" value="CYSTEINE SULFINIC ACID DECARBOXYLASE"/>
    <property type="match status" value="1"/>
</dbReference>
<reference evidence="6" key="1">
    <citation type="submission" date="2020-05" db="EMBL/GenBank/DDBJ databases">
        <authorList>
            <person name="Chiriac C."/>
            <person name="Salcher M."/>
            <person name="Ghai R."/>
            <person name="Kavagutti S V."/>
        </authorList>
    </citation>
    <scope>NUCLEOTIDE SEQUENCE</scope>
</reference>
<evidence type="ECO:0000256" key="1">
    <source>
        <dbReference type="ARBA" id="ARBA00001933"/>
    </source>
</evidence>
<proteinExistence type="inferred from homology"/>
<evidence type="ECO:0000313" key="6">
    <source>
        <dbReference type="EMBL" id="CAB4650480.1"/>
    </source>
</evidence>
<dbReference type="GO" id="GO:0019752">
    <property type="term" value="P:carboxylic acid metabolic process"/>
    <property type="evidence" value="ECO:0007669"/>
    <property type="project" value="InterPro"/>
</dbReference>
<name>A0A6J6KL01_9ZZZZ</name>
<evidence type="ECO:0000256" key="2">
    <source>
        <dbReference type="ARBA" id="ARBA00009533"/>
    </source>
</evidence>
<evidence type="ECO:0000256" key="5">
    <source>
        <dbReference type="ARBA" id="ARBA00023239"/>
    </source>
</evidence>
<accession>A0A6J6KL01</accession>